<dbReference type="PANTHER" id="PTHR17224">
    <property type="entry name" value="PEPTIDYL-TRNA HYDROLASE"/>
    <property type="match status" value="1"/>
</dbReference>
<gene>
    <name evidence="4" type="primary">pth</name>
    <name evidence="5" type="ORF">A3K06_01700</name>
</gene>
<feature type="site" description="Discriminates between blocked and unblocked aminoacyl-tRNA" evidence="4">
    <location>
        <position position="9"/>
    </location>
</feature>
<comment type="function">
    <text evidence="4">Catalyzes the release of premature peptidyl moieties from peptidyl-tRNA molecules trapped in stalled 50S ribosomal subunits, and thus maintains levels of free tRNAs and 50S ribosomes.</text>
</comment>
<feature type="binding site" evidence="4">
    <location>
        <position position="73"/>
    </location>
    <ligand>
        <name>tRNA</name>
        <dbReference type="ChEBI" id="CHEBI:17843"/>
    </ligand>
</feature>
<dbReference type="HAMAP" id="MF_00083">
    <property type="entry name" value="Pept_tRNA_hydro_bact"/>
    <property type="match status" value="1"/>
</dbReference>
<evidence type="ECO:0000313" key="5">
    <source>
        <dbReference type="EMBL" id="OGE76102.1"/>
    </source>
</evidence>
<comment type="catalytic activity">
    <reaction evidence="4">
        <text>an N-acyl-L-alpha-aminoacyl-tRNA + H2O = an N-acyl-L-amino acid + a tRNA + H(+)</text>
        <dbReference type="Rhea" id="RHEA:54448"/>
        <dbReference type="Rhea" id="RHEA-COMP:10123"/>
        <dbReference type="Rhea" id="RHEA-COMP:13883"/>
        <dbReference type="ChEBI" id="CHEBI:15377"/>
        <dbReference type="ChEBI" id="CHEBI:15378"/>
        <dbReference type="ChEBI" id="CHEBI:59874"/>
        <dbReference type="ChEBI" id="CHEBI:78442"/>
        <dbReference type="ChEBI" id="CHEBI:138191"/>
        <dbReference type="EC" id="3.1.1.29"/>
    </reaction>
</comment>
<feature type="site" description="Stabilizes the basic form of H active site to accept a proton" evidence="4">
    <location>
        <position position="99"/>
    </location>
</feature>
<organism evidence="5 6">
    <name type="scientific">Candidatus Doudnabacteria bacterium RIFCSPHIGHO2_01_52_17</name>
    <dbReference type="NCBI Taxonomy" id="1817820"/>
    <lineage>
        <taxon>Bacteria</taxon>
        <taxon>Candidatus Doudnaibacteriota</taxon>
    </lineage>
</organism>
<dbReference type="EMBL" id="MFEG01000017">
    <property type="protein sequence ID" value="OGE76102.1"/>
    <property type="molecule type" value="Genomic_DNA"/>
</dbReference>
<comment type="similarity">
    <text evidence="4">Belongs to the PTH family.</text>
</comment>
<comment type="caution">
    <text evidence="5">The sequence shown here is derived from an EMBL/GenBank/DDBJ whole genome shotgun (WGS) entry which is preliminary data.</text>
</comment>
<dbReference type="InterPro" id="IPR001328">
    <property type="entry name" value="Pept_tRNA_hydro"/>
</dbReference>
<evidence type="ECO:0000256" key="1">
    <source>
        <dbReference type="ARBA" id="ARBA00022555"/>
    </source>
</evidence>
<evidence type="ECO:0000256" key="2">
    <source>
        <dbReference type="ARBA" id="ARBA00022801"/>
    </source>
</evidence>
<comment type="function">
    <text evidence="4">Hydrolyzes ribosome-free peptidyl-tRNAs (with 1 or more amino acids incorporated), which drop off the ribosome during protein synthesis, or as a result of ribosome stalling.</text>
</comment>
<keyword evidence="1 4" id="KW-0820">tRNA-binding</keyword>
<proteinExistence type="inferred from homology"/>
<dbReference type="Pfam" id="PF01195">
    <property type="entry name" value="Pept_tRNA_hydro"/>
    <property type="match status" value="1"/>
</dbReference>
<comment type="subunit">
    <text evidence="4">Monomer.</text>
</comment>
<evidence type="ECO:0000313" key="6">
    <source>
        <dbReference type="Proteomes" id="UP000176547"/>
    </source>
</evidence>
<dbReference type="GO" id="GO:0004045">
    <property type="term" value="F:peptidyl-tRNA hydrolase activity"/>
    <property type="evidence" value="ECO:0007669"/>
    <property type="project" value="UniProtKB-UniRule"/>
</dbReference>
<dbReference type="GO" id="GO:0005737">
    <property type="term" value="C:cytoplasm"/>
    <property type="evidence" value="ECO:0007669"/>
    <property type="project" value="UniProtKB-SubCell"/>
</dbReference>
<dbReference type="CDD" id="cd00462">
    <property type="entry name" value="PTH"/>
    <property type="match status" value="1"/>
</dbReference>
<comment type="subcellular location">
    <subcellularLocation>
        <location evidence="4">Cytoplasm</location>
    </subcellularLocation>
</comment>
<keyword evidence="2 4" id="KW-0378">Hydrolase</keyword>
<dbReference type="PANTHER" id="PTHR17224:SF1">
    <property type="entry name" value="PEPTIDYL-TRNA HYDROLASE"/>
    <property type="match status" value="1"/>
</dbReference>
<keyword evidence="3 4" id="KW-0694">RNA-binding</keyword>
<evidence type="ECO:0000256" key="3">
    <source>
        <dbReference type="ARBA" id="ARBA00022884"/>
    </source>
</evidence>
<dbReference type="GO" id="GO:0072344">
    <property type="term" value="P:rescue of stalled ribosome"/>
    <property type="evidence" value="ECO:0007669"/>
    <property type="project" value="UniProtKB-UniRule"/>
</dbReference>
<reference evidence="5 6" key="1">
    <citation type="journal article" date="2016" name="Nat. Commun.">
        <title>Thousands of microbial genomes shed light on interconnected biogeochemical processes in an aquifer system.</title>
        <authorList>
            <person name="Anantharaman K."/>
            <person name="Brown C.T."/>
            <person name="Hug L.A."/>
            <person name="Sharon I."/>
            <person name="Castelle C.J."/>
            <person name="Probst A.J."/>
            <person name="Thomas B.C."/>
            <person name="Singh A."/>
            <person name="Wilkins M.J."/>
            <person name="Karaoz U."/>
            <person name="Brodie E.L."/>
            <person name="Williams K.H."/>
            <person name="Hubbard S.S."/>
            <person name="Banfield J.F."/>
        </authorList>
    </citation>
    <scope>NUCLEOTIDE SEQUENCE [LARGE SCALE GENOMIC DNA]</scope>
</reference>
<sequence>MKLIVGLGNPGNKYEKTRHNVGFMIAFELVGELISEAPAHPKLTPEQKFGGELYSVPHKGQEVYVFRPNTFMNESGTAVQRIVNFYKIDLAKDLLVVHDDVDLPLGVIRKTSRSSSAGHKGVQDIINRLGTNEFQRIRVGIDSRASRTEKPTENFVLENFPASELNILEEEVFPMVITEIKKFLDEKK</sequence>
<dbReference type="SUPFAM" id="SSF53178">
    <property type="entry name" value="Peptidyl-tRNA hydrolase-like"/>
    <property type="match status" value="1"/>
</dbReference>
<keyword evidence="4" id="KW-0963">Cytoplasm</keyword>
<dbReference type="GO" id="GO:0000049">
    <property type="term" value="F:tRNA binding"/>
    <property type="evidence" value="ECO:0007669"/>
    <property type="project" value="UniProtKB-UniRule"/>
</dbReference>
<dbReference type="InterPro" id="IPR036416">
    <property type="entry name" value="Pept_tRNA_hydro_sf"/>
</dbReference>
<comment type="caution">
    <text evidence="4">Lacks conserved residue(s) required for the propagation of feature annotation.</text>
</comment>
<feature type="binding site" evidence="4">
    <location>
        <position position="71"/>
    </location>
    <ligand>
        <name>tRNA</name>
        <dbReference type="ChEBI" id="CHEBI:17843"/>
    </ligand>
</feature>
<dbReference type="GO" id="GO:0006515">
    <property type="term" value="P:protein quality control for misfolded or incompletely synthesized proteins"/>
    <property type="evidence" value="ECO:0007669"/>
    <property type="project" value="UniProtKB-UniRule"/>
</dbReference>
<dbReference type="NCBIfam" id="TIGR00447">
    <property type="entry name" value="pth"/>
    <property type="match status" value="1"/>
</dbReference>
<dbReference type="Gene3D" id="3.40.50.1470">
    <property type="entry name" value="Peptidyl-tRNA hydrolase"/>
    <property type="match status" value="1"/>
</dbReference>
<feature type="active site" description="Proton acceptor" evidence="4">
    <location>
        <position position="19"/>
    </location>
</feature>
<dbReference type="EC" id="3.1.1.29" evidence="4"/>
<evidence type="ECO:0000256" key="4">
    <source>
        <dbReference type="HAMAP-Rule" id="MF_00083"/>
    </source>
</evidence>
<protein>
    <recommendedName>
        <fullName evidence="4">Peptidyl-tRNA hydrolase</fullName>
        <shortName evidence="4">Pth</shortName>
        <ecNumber evidence="4">3.1.1.29</ecNumber>
    </recommendedName>
</protein>
<dbReference type="AlphaFoldDB" id="A0A1F5NEX8"/>
<name>A0A1F5NEX8_9BACT</name>
<feature type="binding site" evidence="4">
    <location>
        <position position="14"/>
    </location>
    <ligand>
        <name>tRNA</name>
        <dbReference type="ChEBI" id="CHEBI:17843"/>
    </ligand>
</feature>
<dbReference type="Proteomes" id="UP000176547">
    <property type="component" value="Unassembled WGS sequence"/>
</dbReference>
<accession>A0A1F5NEX8</accession>